<comment type="caution">
    <text evidence="1">The sequence shown here is derived from an EMBL/GenBank/DDBJ whole genome shotgun (WGS) entry which is preliminary data.</text>
</comment>
<accession>A0A9W6C0R5</accession>
<dbReference type="Proteomes" id="UP001165080">
    <property type="component" value="Unassembled WGS sequence"/>
</dbReference>
<proteinExistence type="predicted"/>
<name>A0A9W6C0R5_9CHLO</name>
<dbReference type="EMBL" id="BRXU01000049">
    <property type="protein sequence ID" value="GLC61638.1"/>
    <property type="molecule type" value="Genomic_DNA"/>
</dbReference>
<dbReference type="AlphaFoldDB" id="A0A9W6C0R5"/>
<protein>
    <submittedName>
        <fullName evidence="1">Uncharacterized protein</fullName>
    </submittedName>
</protein>
<evidence type="ECO:0000313" key="1">
    <source>
        <dbReference type="EMBL" id="GLC61638.1"/>
    </source>
</evidence>
<reference evidence="1 2" key="1">
    <citation type="journal article" date="2023" name="Commun. Biol.">
        <title>Reorganization of the ancestral sex-determining regions during the evolution of trioecy in Pleodorina starrii.</title>
        <authorList>
            <person name="Takahashi K."/>
            <person name="Suzuki S."/>
            <person name="Kawai-Toyooka H."/>
            <person name="Yamamoto K."/>
            <person name="Hamaji T."/>
            <person name="Ootsuki R."/>
            <person name="Yamaguchi H."/>
            <person name="Kawachi M."/>
            <person name="Higashiyama T."/>
            <person name="Nozaki H."/>
        </authorList>
    </citation>
    <scope>NUCLEOTIDE SEQUENCE [LARGE SCALE GENOMIC DNA]</scope>
    <source>
        <strain evidence="1 2">NIES-4479</strain>
    </source>
</reference>
<sequence length="112" mass="12283">MRRGNQRLPTTKLRSCQSDNMWVGGWVGGWVDDAAMRRTPVANSPPNSPIRAPSLPSPPFVCHALRCCTLPSSVHRPVKSCTRRLNVASTSLETSLRFVVSFLQSPLAANKP</sequence>
<organism evidence="1 2">
    <name type="scientific">Pleodorina starrii</name>
    <dbReference type="NCBI Taxonomy" id="330485"/>
    <lineage>
        <taxon>Eukaryota</taxon>
        <taxon>Viridiplantae</taxon>
        <taxon>Chlorophyta</taxon>
        <taxon>core chlorophytes</taxon>
        <taxon>Chlorophyceae</taxon>
        <taxon>CS clade</taxon>
        <taxon>Chlamydomonadales</taxon>
        <taxon>Volvocaceae</taxon>
        <taxon>Pleodorina</taxon>
    </lineage>
</organism>
<gene>
    <name evidence="1" type="primary">PLESTMB000494</name>
    <name evidence="1" type="ORF">PLESTB_001785600</name>
</gene>
<keyword evidence="2" id="KW-1185">Reference proteome</keyword>
<evidence type="ECO:0000313" key="2">
    <source>
        <dbReference type="Proteomes" id="UP001165080"/>
    </source>
</evidence>